<dbReference type="EMBL" id="ACKO02000040">
    <property type="protein sequence ID" value="EET42691.1"/>
    <property type="molecule type" value="Genomic_DNA"/>
</dbReference>
<name>C6MAH3_NEISI</name>
<accession>C6MAH3</accession>
<comment type="caution">
    <text evidence="1">The sequence shown here is derived from an EMBL/GenBank/DDBJ whole genome shotgun (WGS) entry which is preliminary data.</text>
</comment>
<evidence type="ECO:0000313" key="1">
    <source>
        <dbReference type="EMBL" id="EET42691.1"/>
    </source>
</evidence>
<proteinExistence type="predicted"/>
<evidence type="ECO:0000313" key="2">
    <source>
        <dbReference type="Proteomes" id="UP000005365"/>
    </source>
</evidence>
<organism evidence="1 2">
    <name type="scientific">Neisseria sicca ATCC 29256</name>
    <dbReference type="NCBI Taxonomy" id="547045"/>
    <lineage>
        <taxon>Bacteria</taxon>
        <taxon>Pseudomonadati</taxon>
        <taxon>Pseudomonadota</taxon>
        <taxon>Betaproteobacteria</taxon>
        <taxon>Neisseriales</taxon>
        <taxon>Neisseriaceae</taxon>
        <taxon>Neisseria</taxon>
    </lineage>
</organism>
<keyword evidence="2" id="KW-1185">Reference proteome</keyword>
<protein>
    <submittedName>
        <fullName evidence="1">Uncharacterized protein</fullName>
    </submittedName>
</protein>
<dbReference type="AlphaFoldDB" id="C6MAH3"/>
<reference evidence="1" key="1">
    <citation type="submission" date="2009-07" db="EMBL/GenBank/DDBJ databases">
        <authorList>
            <person name="Weinstock G."/>
            <person name="Sodergren E."/>
            <person name="Clifton S."/>
            <person name="Fulton L."/>
            <person name="Fulton B."/>
            <person name="Courtney L."/>
            <person name="Fronick C."/>
            <person name="Harrison M."/>
            <person name="Strong C."/>
            <person name="Farmer C."/>
            <person name="Delahaunty K."/>
            <person name="Markovic C."/>
            <person name="Hall O."/>
            <person name="Minx P."/>
            <person name="Tomlinson C."/>
            <person name="Mitreva M."/>
            <person name="Nelson J."/>
            <person name="Hou S."/>
            <person name="Wollam A."/>
            <person name="Pepin K.H."/>
            <person name="Johnson M."/>
            <person name="Bhonagiri V."/>
            <person name="Nash W.E."/>
            <person name="Warren W."/>
            <person name="Chinwalla A."/>
            <person name="Mardis E.R."/>
            <person name="Wilson R.K."/>
        </authorList>
    </citation>
    <scope>NUCLEOTIDE SEQUENCE [LARGE SCALE GENOMIC DNA]</scope>
    <source>
        <strain evidence="1">ATCC 29256</strain>
    </source>
</reference>
<gene>
    <name evidence="1" type="ORF">NEISICOT_03555</name>
</gene>
<sequence length="133" mass="16776">MAKANQSHDHWNHYHYRLTNRRHRLTNHRRRLTNHRRHRLTNHRRHRLTNHRHRRLTNHRHRRLTNHRHRLYLVFLGRPFPFFSVQRALLQFHVSNAPFHFYRPMPFLSVPFRPPFLSLFFRLQNQGHSVQMN</sequence>
<dbReference type="Proteomes" id="UP000005365">
    <property type="component" value="Unassembled WGS sequence"/>
</dbReference>